<protein>
    <recommendedName>
        <fullName evidence="2">histidine kinase</fullName>
        <ecNumber evidence="2">2.7.13.3</ecNumber>
    </recommendedName>
</protein>
<dbReference type="InterPro" id="IPR036890">
    <property type="entry name" value="HATPase_C_sf"/>
</dbReference>
<dbReference type="InterPro" id="IPR011006">
    <property type="entry name" value="CheY-like_superfamily"/>
</dbReference>
<name>A0A251X4K1_9GAMM</name>
<dbReference type="GO" id="GO:0000155">
    <property type="term" value="F:phosphorelay sensor kinase activity"/>
    <property type="evidence" value="ECO:0007669"/>
    <property type="project" value="InterPro"/>
</dbReference>
<evidence type="ECO:0000259" key="6">
    <source>
        <dbReference type="PROSITE" id="PS50110"/>
    </source>
</evidence>
<dbReference type="SMART" id="SM00448">
    <property type="entry name" value="REC"/>
    <property type="match status" value="1"/>
</dbReference>
<dbReference type="Pfam" id="PF00072">
    <property type="entry name" value="Response_reg"/>
    <property type="match status" value="1"/>
</dbReference>
<dbReference type="PROSITE" id="PS50109">
    <property type="entry name" value="HIS_KIN"/>
    <property type="match status" value="1"/>
</dbReference>
<evidence type="ECO:0000256" key="4">
    <source>
        <dbReference type="PROSITE-ProRule" id="PRU00169"/>
    </source>
</evidence>
<dbReference type="RefSeq" id="WP_086489301.1">
    <property type="nucleotide sequence ID" value="NZ_MSLT01000023.1"/>
</dbReference>
<dbReference type="InterPro" id="IPR001789">
    <property type="entry name" value="Sig_transdc_resp-reg_receiver"/>
</dbReference>
<accession>A0A251X4K1</accession>
<dbReference type="CDD" id="cd00082">
    <property type="entry name" value="HisKA"/>
    <property type="match status" value="1"/>
</dbReference>
<keyword evidence="3 4" id="KW-0597">Phosphoprotein</keyword>
<keyword evidence="8" id="KW-1185">Reference proteome</keyword>
<evidence type="ECO:0000259" key="5">
    <source>
        <dbReference type="PROSITE" id="PS50109"/>
    </source>
</evidence>
<reference evidence="7 8" key="1">
    <citation type="submission" date="2016-12" db="EMBL/GenBank/DDBJ databases">
        <title>Thioflexothrix psekupsii D3 genome sequencing and assembly.</title>
        <authorList>
            <person name="Fomenkov A."/>
            <person name="Vincze T."/>
            <person name="Grabovich M."/>
            <person name="Anton B.P."/>
            <person name="Dubinina G."/>
            <person name="Orlova M."/>
            <person name="Belousova E."/>
            <person name="Roberts R.J."/>
        </authorList>
    </citation>
    <scope>NUCLEOTIDE SEQUENCE [LARGE SCALE GENOMIC DNA]</scope>
    <source>
        <strain evidence="7">D3</strain>
    </source>
</reference>
<evidence type="ECO:0000256" key="2">
    <source>
        <dbReference type="ARBA" id="ARBA00012438"/>
    </source>
</evidence>
<dbReference type="EMBL" id="MSLT01000023">
    <property type="protein sequence ID" value="OUD12351.1"/>
    <property type="molecule type" value="Genomic_DNA"/>
</dbReference>
<evidence type="ECO:0000313" key="7">
    <source>
        <dbReference type="EMBL" id="OUD12351.1"/>
    </source>
</evidence>
<dbReference type="SMART" id="SM00387">
    <property type="entry name" value="HATPase_c"/>
    <property type="match status" value="1"/>
</dbReference>
<dbReference type="EC" id="2.7.13.3" evidence="2"/>
<dbReference type="SUPFAM" id="SSF55874">
    <property type="entry name" value="ATPase domain of HSP90 chaperone/DNA topoisomerase II/histidine kinase"/>
    <property type="match status" value="1"/>
</dbReference>
<organism evidence="7 8">
    <name type="scientific">Thioflexithrix psekupsensis</name>
    <dbReference type="NCBI Taxonomy" id="1570016"/>
    <lineage>
        <taxon>Bacteria</taxon>
        <taxon>Pseudomonadati</taxon>
        <taxon>Pseudomonadota</taxon>
        <taxon>Gammaproteobacteria</taxon>
        <taxon>Thiotrichales</taxon>
        <taxon>Thioflexithrix</taxon>
    </lineage>
</organism>
<dbReference type="InterPro" id="IPR003594">
    <property type="entry name" value="HATPase_dom"/>
</dbReference>
<dbReference type="SUPFAM" id="SSF47384">
    <property type="entry name" value="Homodimeric domain of signal transducing histidine kinase"/>
    <property type="match status" value="1"/>
</dbReference>
<dbReference type="PANTHER" id="PTHR43547">
    <property type="entry name" value="TWO-COMPONENT HISTIDINE KINASE"/>
    <property type="match status" value="1"/>
</dbReference>
<comment type="caution">
    <text evidence="7">The sequence shown here is derived from an EMBL/GenBank/DDBJ whole genome shotgun (WGS) entry which is preliminary data.</text>
</comment>
<dbReference type="SUPFAM" id="SSF52172">
    <property type="entry name" value="CheY-like"/>
    <property type="match status" value="1"/>
</dbReference>
<feature type="domain" description="Histidine kinase" evidence="5">
    <location>
        <begin position="267"/>
        <end position="489"/>
    </location>
</feature>
<dbReference type="AlphaFoldDB" id="A0A251X4K1"/>
<evidence type="ECO:0000256" key="3">
    <source>
        <dbReference type="ARBA" id="ARBA00022553"/>
    </source>
</evidence>
<dbReference type="CDD" id="cd17538">
    <property type="entry name" value="REC_D1_PleD-like"/>
    <property type="match status" value="1"/>
</dbReference>
<proteinExistence type="predicted"/>
<dbReference type="PANTHER" id="PTHR43547:SF2">
    <property type="entry name" value="HYBRID SIGNAL TRANSDUCTION HISTIDINE KINASE C"/>
    <property type="match status" value="1"/>
</dbReference>
<dbReference type="Pfam" id="PF02518">
    <property type="entry name" value="HATPase_c"/>
    <property type="match status" value="1"/>
</dbReference>
<dbReference type="Proteomes" id="UP000194798">
    <property type="component" value="Unassembled WGS sequence"/>
</dbReference>
<dbReference type="Gene3D" id="3.40.50.2300">
    <property type="match status" value="1"/>
</dbReference>
<dbReference type="InterPro" id="IPR003661">
    <property type="entry name" value="HisK_dim/P_dom"/>
</dbReference>
<feature type="modified residue" description="4-aspartylphosphate" evidence="4">
    <location>
        <position position="55"/>
    </location>
</feature>
<dbReference type="PROSITE" id="PS50110">
    <property type="entry name" value="RESPONSE_REGULATORY"/>
    <property type="match status" value="1"/>
</dbReference>
<comment type="catalytic activity">
    <reaction evidence="1">
        <text>ATP + protein L-histidine = ADP + protein N-phospho-L-histidine.</text>
        <dbReference type="EC" id="2.7.13.3"/>
    </reaction>
</comment>
<dbReference type="InterPro" id="IPR036097">
    <property type="entry name" value="HisK_dim/P_sf"/>
</dbReference>
<dbReference type="InterPro" id="IPR005467">
    <property type="entry name" value="His_kinase_dom"/>
</dbReference>
<feature type="domain" description="Response regulatory" evidence="6">
    <location>
        <begin position="6"/>
        <end position="122"/>
    </location>
</feature>
<sequence length="490" mass="55822">MTLPSHILIVDDDEAGQLALEGLLSLEGYQLSVASSGQEAIQQARHILPDLILLDVMMPGMDGFEVCQYLRQDSVLAEVPVILVTTLDSQESRVRGIEAGADDFISKPFDRVELRARVKTVTRLNRYRRLLAERQKFEWVVEAADEGYVLLDAAGMVCYANTQARLYLELAEAKIAADCLPPCHFLQRVQQFYQCQPTEAWENWPELPVQSDMPRYLVRAETHDAPIFWLQVDVFRLHTHRENWLIRLRDINEKVLEQQRMWTFERLVSHKLRTPLTGLTALQLVRLRLSKMNADPELIELIEAAEESFERLKHQTSDILAYLDAPLLLKSQEGCWLNELSDLFTETAETLALSAQCQWEDDSEKNVLLGQLLLSKQAIRAIFQELLENARKFHPHQSPEVILQIAPWSNQRVRLMILDNGRRLSPVELARVWTPYYQSEKNFTGEVSGMGLGLPTVASLVWSAGGSCRMLNRSDVLGVGVELVLPVNLT</sequence>
<gene>
    <name evidence="7" type="ORF">TPSD3_14665</name>
</gene>
<dbReference type="OrthoDB" id="1931120at2"/>
<evidence type="ECO:0000313" key="8">
    <source>
        <dbReference type="Proteomes" id="UP000194798"/>
    </source>
</evidence>
<evidence type="ECO:0000256" key="1">
    <source>
        <dbReference type="ARBA" id="ARBA00000085"/>
    </source>
</evidence>
<dbReference type="Gene3D" id="3.30.565.10">
    <property type="entry name" value="Histidine kinase-like ATPase, C-terminal domain"/>
    <property type="match status" value="1"/>
</dbReference>